<dbReference type="InterPro" id="IPR002347">
    <property type="entry name" value="SDR_fam"/>
</dbReference>
<evidence type="ECO:0000256" key="2">
    <source>
        <dbReference type="ARBA" id="ARBA00023002"/>
    </source>
</evidence>
<evidence type="ECO:0000313" key="6">
    <source>
        <dbReference type="Proteomes" id="UP000295513"/>
    </source>
</evidence>
<dbReference type="InterPro" id="IPR020904">
    <property type="entry name" value="Sc_DH/Rdtase_CS"/>
</dbReference>
<name>A0A2V3A0G9_9BACI</name>
<comment type="similarity">
    <text evidence="1">Belongs to the short-chain dehydrogenases/reductases (SDR) family.</text>
</comment>
<dbReference type="FunFam" id="3.40.50.720:FF:000084">
    <property type="entry name" value="Short-chain dehydrogenase reductase"/>
    <property type="match status" value="1"/>
</dbReference>
<accession>A0A2V3A0G9</accession>
<dbReference type="PANTHER" id="PTHR42760">
    <property type="entry name" value="SHORT-CHAIN DEHYDROGENASES/REDUCTASES FAMILY MEMBER"/>
    <property type="match status" value="1"/>
</dbReference>
<organism evidence="3 5">
    <name type="scientific">Cytobacillus oceanisediminis</name>
    <dbReference type="NCBI Taxonomy" id="665099"/>
    <lineage>
        <taxon>Bacteria</taxon>
        <taxon>Bacillati</taxon>
        <taxon>Bacillota</taxon>
        <taxon>Bacilli</taxon>
        <taxon>Bacillales</taxon>
        <taxon>Bacillaceae</taxon>
        <taxon>Cytobacillus</taxon>
    </lineage>
</organism>
<evidence type="ECO:0000313" key="3">
    <source>
        <dbReference type="EMBL" id="PWW26991.1"/>
    </source>
</evidence>
<keyword evidence="2" id="KW-0560">Oxidoreductase</keyword>
<dbReference type="PRINTS" id="PR00081">
    <property type="entry name" value="GDHRDH"/>
</dbReference>
<dbReference type="Gene3D" id="3.40.50.720">
    <property type="entry name" value="NAD(P)-binding Rossmann-like Domain"/>
    <property type="match status" value="1"/>
</dbReference>
<dbReference type="PROSITE" id="PS00061">
    <property type="entry name" value="ADH_SHORT"/>
    <property type="match status" value="1"/>
</dbReference>
<protein>
    <submittedName>
        <fullName evidence="3">3-oxoacyl-[acyl-carrier protein] reductase</fullName>
    </submittedName>
</protein>
<dbReference type="RefSeq" id="WP_110065946.1">
    <property type="nucleotide sequence ID" value="NZ_QGTW01000009.1"/>
</dbReference>
<dbReference type="Proteomes" id="UP000247150">
    <property type="component" value="Unassembled WGS sequence"/>
</dbReference>
<comment type="caution">
    <text evidence="3">The sequence shown here is derived from an EMBL/GenBank/DDBJ whole genome shotgun (WGS) entry which is preliminary data.</text>
</comment>
<gene>
    <name evidence="4" type="ORF">DFO72_102751</name>
    <name evidence="3" type="ORF">DFO73_109157</name>
</gene>
<reference evidence="3 5" key="1">
    <citation type="submission" date="2018-05" db="EMBL/GenBank/DDBJ databases">
        <title>Freshwater and sediment microbial communities from various areas in North America, analyzing microbe dynamics in response to fracking.</title>
        <authorList>
            <person name="Lamendella R."/>
        </authorList>
    </citation>
    <scope>NUCLEOTIDE SEQUENCE [LARGE SCALE GENOMIC DNA]</scope>
    <source>
        <strain evidence="4 6">13_TX</strain>
        <strain evidence="3 5">15_TX</strain>
    </source>
</reference>
<dbReference type="InterPro" id="IPR036291">
    <property type="entry name" value="NAD(P)-bd_dom_sf"/>
</dbReference>
<proteinExistence type="inferred from homology"/>
<dbReference type="AlphaFoldDB" id="A0A2V3A0G9"/>
<dbReference type="SUPFAM" id="SSF51735">
    <property type="entry name" value="NAD(P)-binding Rossmann-fold domains"/>
    <property type="match status" value="1"/>
</dbReference>
<dbReference type="CDD" id="cd05233">
    <property type="entry name" value="SDR_c"/>
    <property type="match status" value="1"/>
</dbReference>
<sequence length="259" mass="27417">MRFSDSIALVTGAGSGIGKAAAFRLANEGARVILVGRTASKLENAAMEINESNKIPRAEVFTADVTDEEDVRELADFVKEQYGDLHVLVNNAGGSVHSKIMDTSSSDWDFVQNTNLKSVFLVSKLLGKLMADSSGADGDFTQNRSIVNIASLSGHQAGAHIPHYSAAKAGVINFTRALALELAPFGIRVNSVSPGFAVTPLTEQGMKNEQFVKAIRRNTALGRAGEPGEIANVISFVASSEASYMTGSDVLVDGGWLIK</sequence>
<dbReference type="EMBL" id="QGTW01000009">
    <property type="protein sequence ID" value="PWW26991.1"/>
    <property type="molecule type" value="Genomic_DNA"/>
</dbReference>
<dbReference type="Proteomes" id="UP000295513">
    <property type="component" value="Unassembled WGS sequence"/>
</dbReference>
<dbReference type="PRINTS" id="PR00080">
    <property type="entry name" value="SDRFAMILY"/>
</dbReference>
<evidence type="ECO:0000313" key="5">
    <source>
        <dbReference type="Proteomes" id="UP000247150"/>
    </source>
</evidence>
<dbReference type="Pfam" id="PF13561">
    <property type="entry name" value="adh_short_C2"/>
    <property type="match status" value="1"/>
</dbReference>
<evidence type="ECO:0000313" key="4">
    <source>
        <dbReference type="EMBL" id="TDX46269.1"/>
    </source>
</evidence>
<evidence type="ECO:0000256" key="1">
    <source>
        <dbReference type="ARBA" id="ARBA00006484"/>
    </source>
</evidence>
<dbReference type="GO" id="GO:0008206">
    <property type="term" value="P:bile acid metabolic process"/>
    <property type="evidence" value="ECO:0007669"/>
    <property type="project" value="UniProtKB-ARBA"/>
</dbReference>
<dbReference type="EMBL" id="SOEE01000002">
    <property type="protein sequence ID" value="TDX46269.1"/>
    <property type="molecule type" value="Genomic_DNA"/>
</dbReference>
<dbReference type="PANTHER" id="PTHR42760:SF133">
    <property type="entry name" value="3-OXOACYL-[ACYL-CARRIER-PROTEIN] REDUCTASE"/>
    <property type="match status" value="1"/>
</dbReference>
<dbReference type="OrthoDB" id="112317at2"/>
<dbReference type="GO" id="GO:0016616">
    <property type="term" value="F:oxidoreductase activity, acting on the CH-OH group of donors, NAD or NADP as acceptor"/>
    <property type="evidence" value="ECO:0007669"/>
    <property type="project" value="TreeGrafter"/>
</dbReference>